<evidence type="ECO:0000313" key="8">
    <source>
        <dbReference type="EMBL" id="NYT36863.1"/>
    </source>
</evidence>
<dbReference type="GO" id="GO:0003677">
    <property type="term" value="F:DNA binding"/>
    <property type="evidence" value="ECO:0007669"/>
    <property type="project" value="UniProtKB-KW"/>
</dbReference>
<evidence type="ECO:0000313" key="9">
    <source>
        <dbReference type="Proteomes" id="UP000580517"/>
    </source>
</evidence>
<dbReference type="InterPro" id="IPR013324">
    <property type="entry name" value="RNA_pol_sigma_r3/r4-like"/>
</dbReference>
<dbReference type="InterPro" id="IPR036388">
    <property type="entry name" value="WH-like_DNA-bd_sf"/>
</dbReference>
<dbReference type="CDD" id="cd06171">
    <property type="entry name" value="Sigma70_r4"/>
    <property type="match status" value="1"/>
</dbReference>
<keyword evidence="4" id="KW-0238">DNA-binding</keyword>
<evidence type="ECO:0000256" key="3">
    <source>
        <dbReference type="ARBA" id="ARBA00023082"/>
    </source>
</evidence>
<evidence type="ECO:0000259" key="6">
    <source>
        <dbReference type="Pfam" id="PF04542"/>
    </source>
</evidence>
<dbReference type="InterPro" id="IPR014284">
    <property type="entry name" value="RNA_pol_sigma-70_dom"/>
</dbReference>
<keyword evidence="3" id="KW-0731">Sigma factor</keyword>
<dbReference type="NCBIfam" id="TIGR02937">
    <property type="entry name" value="sigma70-ECF"/>
    <property type="match status" value="1"/>
</dbReference>
<dbReference type="SUPFAM" id="SSF88946">
    <property type="entry name" value="Sigma2 domain of RNA polymerase sigma factors"/>
    <property type="match status" value="1"/>
</dbReference>
<dbReference type="PANTHER" id="PTHR43133:SF62">
    <property type="entry name" value="RNA POLYMERASE SIGMA FACTOR SIGZ"/>
    <property type="match status" value="1"/>
</dbReference>
<dbReference type="InterPro" id="IPR007630">
    <property type="entry name" value="RNA_pol_sigma70_r4"/>
</dbReference>
<dbReference type="PANTHER" id="PTHR43133">
    <property type="entry name" value="RNA POLYMERASE ECF-TYPE SIGMA FACTO"/>
    <property type="match status" value="1"/>
</dbReference>
<evidence type="ECO:0000259" key="7">
    <source>
        <dbReference type="Pfam" id="PF04545"/>
    </source>
</evidence>
<dbReference type="InterPro" id="IPR039425">
    <property type="entry name" value="RNA_pol_sigma-70-like"/>
</dbReference>
<keyword evidence="5" id="KW-0804">Transcription</keyword>
<name>A0A853F9U1_9BURK</name>
<proteinExistence type="inferred from homology"/>
<keyword evidence="2" id="KW-0805">Transcription regulation</keyword>
<accession>A0A853F9U1</accession>
<dbReference type="AlphaFoldDB" id="A0A853F9U1"/>
<comment type="caution">
    <text evidence="8">The sequence shown here is derived from an EMBL/GenBank/DDBJ whole genome shotgun (WGS) entry which is preliminary data.</text>
</comment>
<evidence type="ECO:0000256" key="4">
    <source>
        <dbReference type="ARBA" id="ARBA00023125"/>
    </source>
</evidence>
<sequence>MAAAPFDYEANLRACAQGDEKAFQRLYHQEAPRMLALGLSMLEQRASAEELLRDTFTLIWENAESFDESAGTARAWMYSILRYRALKRLRQAARNPMLNTQATEILPEVPSASAGTLLSALGRLDESQRGPIMMAFYKGYTYEQIGVRLKVPASQLKTRVQVGLSLLRELRQA</sequence>
<dbReference type="InterPro" id="IPR007627">
    <property type="entry name" value="RNA_pol_sigma70_r2"/>
</dbReference>
<dbReference type="GO" id="GO:0006352">
    <property type="term" value="P:DNA-templated transcription initiation"/>
    <property type="evidence" value="ECO:0007669"/>
    <property type="project" value="InterPro"/>
</dbReference>
<dbReference type="RefSeq" id="WP_129968792.1">
    <property type="nucleotide sequence ID" value="NZ_JACCEW010000002.1"/>
</dbReference>
<feature type="domain" description="RNA polymerase sigma-70 region 2" evidence="6">
    <location>
        <begin position="26"/>
        <end position="94"/>
    </location>
</feature>
<dbReference type="Gene3D" id="1.10.10.10">
    <property type="entry name" value="Winged helix-like DNA-binding domain superfamily/Winged helix DNA-binding domain"/>
    <property type="match status" value="1"/>
</dbReference>
<dbReference type="Pfam" id="PF04545">
    <property type="entry name" value="Sigma70_r4"/>
    <property type="match status" value="1"/>
</dbReference>
<evidence type="ECO:0000256" key="5">
    <source>
        <dbReference type="ARBA" id="ARBA00023163"/>
    </source>
</evidence>
<evidence type="ECO:0000256" key="1">
    <source>
        <dbReference type="ARBA" id="ARBA00010641"/>
    </source>
</evidence>
<dbReference type="Proteomes" id="UP000580517">
    <property type="component" value="Unassembled WGS sequence"/>
</dbReference>
<dbReference type="Pfam" id="PF04542">
    <property type="entry name" value="Sigma70_r2"/>
    <property type="match status" value="1"/>
</dbReference>
<protein>
    <submittedName>
        <fullName evidence="8">Sigma-70 family RNA polymerase sigma factor</fullName>
    </submittedName>
</protein>
<reference evidence="8 9" key="1">
    <citation type="submission" date="2020-07" db="EMBL/GenBank/DDBJ databases">
        <title>Taxonomic revisions and descriptions of new bacterial species based on genomic comparisons in the high-G+C-content subgroup of the family Alcaligenaceae.</title>
        <authorList>
            <person name="Szabo A."/>
            <person name="Felfoldi T."/>
        </authorList>
    </citation>
    <scope>NUCLEOTIDE SEQUENCE [LARGE SCALE GENOMIC DNA]</scope>
    <source>
        <strain evidence="8 9">DSM 25264</strain>
    </source>
</reference>
<feature type="domain" description="RNA polymerase sigma-70 region 4" evidence="7">
    <location>
        <begin position="120"/>
        <end position="169"/>
    </location>
</feature>
<dbReference type="SUPFAM" id="SSF88659">
    <property type="entry name" value="Sigma3 and sigma4 domains of RNA polymerase sigma factors"/>
    <property type="match status" value="1"/>
</dbReference>
<dbReference type="GO" id="GO:0016987">
    <property type="term" value="F:sigma factor activity"/>
    <property type="evidence" value="ECO:0007669"/>
    <property type="project" value="UniProtKB-KW"/>
</dbReference>
<dbReference type="InterPro" id="IPR013325">
    <property type="entry name" value="RNA_pol_sigma_r2"/>
</dbReference>
<dbReference type="Gene3D" id="1.10.1740.10">
    <property type="match status" value="1"/>
</dbReference>
<dbReference type="EMBL" id="JACCEW010000002">
    <property type="protein sequence ID" value="NYT36863.1"/>
    <property type="molecule type" value="Genomic_DNA"/>
</dbReference>
<comment type="similarity">
    <text evidence="1">Belongs to the sigma-70 factor family. ECF subfamily.</text>
</comment>
<gene>
    <name evidence="8" type="ORF">H0A68_08255</name>
</gene>
<evidence type="ECO:0000256" key="2">
    <source>
        <dbReference type="ARBA" id="ARBA00023015"/>
    </source>
</evidence>
<keyword evidence="9" id="KW-1185">Reference proteome</keyword>
<dbReference type="OrthoDB" id="9784272at2"/>
<organism evidence="8 9">
    <name type="scientific">Allopusillimonas soli</name>
    <dbReference type="NCBI Taxonomy" id="659016"/>
    <lineage>
        <taxon>Bacteria</taxon>
        <taxon>Pseudomonadati</taxon>
        <taxon>Pseudomonadota</taxon>
        <taxon>Betaproteobacteria</taxon>
        <taxon>Burkholderiales</taxon>
        <taxon>Alcaligenaceae</taxon>
        <taxon>Allopusillimonas</taxon>
    </lineage>
</organism>